<dbReference type="GO" id="GO:1990072">
    <property type="term" value="C:TRAPPIII protein complex"/>
    <property type="evidence" value="ECO:0007669"/>
    <property type="project" value="TreeGrafter"/>
</dbReference>
<dbReference type="AlphaFoldDB" id="A0A1B9G1Y2"/>
<dbReference type="InterPro" id="IPR010378">
    <property type="entry name" value="TRAPPC13"/>
</dbReference>
<reference evidence="5" key="2">
    <citation type="submission" date="2013-07" db="EMBL/GenBank/DDBJ databases">
        <authorList>
            <consortium name="The Broad Institute Genome Sequencing Platform"/>
            <person name="Cuomo C."/>
            <person name="Litvintseva A."/>
            <person name="Chen Y."/>
            <person name="Heitman J."/>
            <person name="Sun S."/>
            <person name="Springer D."/>
            <person name="Dromer F."/>
            <person name="Young S.K."/>
            <person name="Zeng Q."/>
            <person name="Gargeya S."/>
            <person name="Fitzgerald M."/>
            <person name="Abouelleil A."/>
            <person name="Alvarado L."/>
            <person name="Berlin A.M."/>
            <person name="Chapman S.B."/>
            <person name="Dewar J."/>
            <person name="Goldberg J."/>
            <person name="Griggs A."/>
            <person name="Gujja S."/>
            <person name="Hansen M."/>
            <person name="Howarth C."/>
            <person name="Imamovic A."/>
            <person name="Larimer J."/>
            <person name="McCowan C."/>
            <person name="Murphy C."/>
            <person name="Pearson M."/>
            <person name="Priest M."/>
            <person name="Roberts A."/>
            <person name="Saif S."/>
            <person name="Shea T."/>
            <person name="Sykes S."/>
            <person name="Wortman J."/>
            <person name="Nusbaum C."/>
            <person name="Birren B."/>
        </authorList>
    </citation>
    <scope>NUCLEOTIDE SEQUENCE</scope>
    <source>
        <strain evidence="5">CBS 10118</strain>
    </source>
</reference>
<feature type="region of interest" description="Disordered" evidence="1">
    <location>
        <begin position="332"/>
        <end position="352"/>
    </location>
</feature>
<dbReference type="EMBL" id="KI894021">
    <property type="protein sequence ID" value="OCF25025.1"/>
    <property type="molecule type" value="Genomic_DNA"/>
</dbReference>
<dbReference type="KEGG" id="kbi:30209234"/>
<dbReference type="OrthoDB" id="10250284at2759"/>
<dbReference type="Pfam" id="PF06159">
    <property type="entry name" value="TRAPPC13_N"/>
    <property type="match status" value="1"/>
</dbReference>
<reference evidence="4" key="3">
    <citation type="submission" date="2014-01" db="EMBL/GenBank/DDBJ databases">
        <title>Evolution of pathogenesis and genome organization in the Tremellales.</title>
        <authorList>
            <person name="Cuomo C."/>
            <person name="Litvintseva A."/>
            <person name="Heitman J."/>
            <person name="Chen Y."/>
            <person name="Sun S."/>
            <person name="Springer D."/>
            <person name="Dromer F."/>
            <person name="Young S."/>
            <person name="Zeng Q."/>
            <person name="Chapman S."/>
            <person name="Gujja S."/>
            <person name="Saif S."/>
            <person name="Birren B."/>
        </authorList>
    </citation>
    <scope>NUCLEOTIDE SEQUENCE</scope>
    <source>
        <strain evidence="4">CBS 10118</strain>
    </source>
</reference>
<feature type="region of interest" description="Disordered" evidence="1">
    <location>
        <begin position="489"/>
        <end position="549"/>
    </location>
</feature>
<evidence type="ECO:0000313" key="5">
    <source>
        <dbReference type="EMBL" id="WVW83694.1"/>
    </source>
</evidence>
<feature type="domain" description="Trafficking protein particle complex subunit 13 N-terminal" evidence="2">
    <location>
        <begin position="15"/>
        <end position="177"/>
    </location>
</feature>
<reference evidence="5" key="4">
    <citation type="submission" date="2024-02" db="EMBL/GenBank/DDBJ databases">
        <title>Comparative genomics of Cryptococcus and Kwoniella reveals pathogenesis evolution and contrasting modes of karyotype evolution via chromosome fusion or intercentromeric recombination.</title>
        <authorList>
            <person name="Coelho M.A."/>
            <person name="David-Palma M."/>
            <person name="Shea T."/>
            <person name="Bowers K."/>
            <person name="McGinley-Smith S."/>
            <person name="Mohammad A.W."/>
            <person name="Gnirke A."/>
            <person name="Yurkov A.M."/>
            <person name="Nowrousian M."/>
            <person name="Sun S."/>
            <person name="Cuomo C.A."/>
            <person name="Heitman J."/>
        </authorList>
    </citation>
    <scope>NUCLEOTIDE SEQUENCE</scope>
    <source>
        <strain evidence="5">CBS 10118</strain>
    </source>
</reference>
<gene>
    <name evidence="4" type="ORF">I302_04835</name>
    <name evidence="5" type="ORF">I302_105715</name>
</gene>
<feature type="compositionally biased region" description="Polar residues" evidence="1">
    <location>
        <begin position="490"/>
        <end position="500"/>
    </location>
</feature>
<protein>
    <recommendedName>
        <fullName evidence="7">DUF974 domain-containing protein</fullName>
    </recommendedName>
</protein>
<dbReference type="VEuPathDB" id="FungiDB:I302_04835"/>
<evidence type="ECO:0000313" key="6">
    <source>
        <dbReference type="Proteomes" id="UP000092730"/>
    </source>
</evidence>
<dbReference type="InterPro" id="IPR055429">
    <property type="entry name" value="TRAPPC13_M"/>
</dbReference>
<dbReference type="RefSeq" id="XP_019046095.1">
    <property type="nucleotide sequence ID" value="XM_019191465.1"/>
</dbReference>
<proteinExistence type="predicted"/>
<accession>A0A1B9G1Y2</accession>
<feature type="compositionally biased region" description="Basic and acidic residues" evidence="1">
    <location>
        <begin position="415"/>
        <end position="433"/>
    </location>
</feature>
<feature type="compositionally biased region" description="Polar residues" evidence="1">
    <location>
        <begin position="445"/>
        <end position="455"/>
    </location>
</feature>
<keyword evidence="6" id="KW-1185">Reference proteome</keyword>
<dbReference type="PANTHER" id="PTHR13134">
    <property type="entry name" value="TRAFFICKING PROTEIN PARTICLE COMPLEX SUBUNIT 13"/>
    <property type="match status" value="1"/>
</dbReference>
<feature type="region of interest" description="Disordered" evidence="1">
    <location>
        <begin position="415"/>
        <end position="457"/>
    </location>
</feature>
<evidence type="ECO:0000259" key="2">
    <source>
        <dbReference type="Pfam" id="PF06159"/>
    </source>
</evidence>
<dbReference type="Proteomes" id="UP000092730">
    <property type="component" value="Chromosome 4"/>
</dbReference>
<feature type="domain" description="Trafficking protein particle complex subunit 13 middle" evidence="3">
    <location>
        <begin position="181"/>
        <end position="313"/>
    </location>
</feature>
<evidence type="ECO:0008006" key="7">
    <source>
        <dbReference type="Google" id="ProtNLM"/>
    </source>
</evidence>
<organism evidence="4">
    <name type="scientific">Kwoniella bestiolae CBS 10118</name>
    <dbReference type="NCBI Taxonomy" id="1296100"/>
    <lineage>
        <taxon>Eukaryota</taxon>
        <taxon>Fungi</taxon>
        <taxon>Dikarya</taxon>
        <taxon>Basidiomycota</taxon>
        <taxon>Agaricomycotina</taxon>
        <taxon>Tremellomycetes</taxon>
        <taxon>Tremellales</taxon>
        <taxon>Cryptococcaceae</taxon>
        <taxon>Kwoniella</taxon>
    </lineage>
</organism>
<name>A0A1B9G1Y2_9TREE</name>
<dbReference type="STRING" id="1296100.A0A1B9G1Y2"/>
<feature type="compositionally biased region" description="Polar residues" evidence="1">
    <location>
        <begin position="335"/>
        <end position="344"/>
    </location>
</feature>
<reference evidence="4" key="1">
    <citation type="submission" date="2013-07" db="EMBL/GenBank/DDBJ databases">
        <title>The Genome Sequence of Cryptococcus bestiolae CBS10118.</title>
        <authorList>
            <consortium name="The Broad Institute Genome Sequencing Platform"/>
            <person name="Cuomo C."/>
            <person name="Litvintseva A."/>
            <person name="Chen Y."/>
            <person name="Heitman J."/>
            <person name="Sun S."/>
            <person name="Springer D."/>
            <person name="Dromer F."/>
            <person name="Young S.K."/>
            <person name="Zeng Q."/>
            <person name="Gargeya S."/>
            <person name="Fitzgerald M."/>
            <person name="Abouelleil A."/>
            <person name="Alvarado L."/>
            <person name="Berlin A.M."/>
            <person name="Chapman S.B."/>
            <person name="Dewar J."/>
            <person name="Goldberg J."/>
            <person name="Griggs A."/>
            <person name="Gujja S."/>
            <person name="Hansen M."/>
            <person name="Howarth C."/>
            <person name="Imamovic A."/>
            <person name="Larimer J."/>
            <person name="McCowan C."/>
            <person name="Murphy C."/>
            <person name="Pearson M."/>
            <person name="Priest M."/>
            <person name="Roberts A."/>
            <person name="Saif S."/>
            <person name="Shea T."/>
            <person name="Sykes S."/>
            <person name="Wortman J."/>
            <person name="Nusbaum C."/>
            <person name="Birren B."/>
        </authorList>
    </citation>
    <scope>NUCLEOTIDE SEQUENCE [LARGE SCALE GENOMIC DNA]</scope>
    <source>
        <strain evidence="4">CBS 10118</strain>
    </source>
</reference>
<dbReference type="InterPro" id="IPR055427">
    <property type="entry name" value="TRAPPC13_N"/>
</dbReference>
<feature type="region of interest" description="Disordered" evidence="1">
    <location>
        <begin position="23"/>
        <end position="50"/>
    </location>
</feature>
<dbReference type="Pfam" id="PF23647">
    <property type="entry name" value="TRAPPC13_M"/>
    <property type="match status" value="1"/>
</dbReference>
<evidence type="ECO:0000259" key="3">
    <source>
        <dbReference type="Pfam" id="PF23647"/>
    </source>
</evidence>
<feature type="compositionally biased region" description="Polar residues" evidence="1">
    <location>
        <begin position="520"/>
        <end position="549"/>
    </location>
</feature>
<sequence>MEPPLTLLINQLSPPSLIPTYIPSSQPISLTDPSPLPSPPREFHFSPTPNYPTPYGNVSLGSTLDLDISLENTGSQRNDVLGVRMMVECQGGSGRYRLGEVIHSNDSISTEGTEGTEPKEEVEEKVDKLSVLKYGERVGLQIDNEIKDLGLNVLIVSVAWETLEGRKTFQRFLKFNVIPPLSIKTRIQTPTNPNTLLSPTKREQVYLEILIQNVSGESMILSKVLLEPVQGLLSHSIQDENEGVMLLPEDIRQFLFVLFPSPSPEEGGERSTFPPSYPGGTILPLGRLDVTWLSGEYHLKGRLQTSTLNRRVPIPTTPAPAPPPKGFGGVLPARTLSSQSNATPGSPLATPNKDRLAGTLLAPSPIKGTIQKEEPDQWEYDLTLVENQDDVREYEVENRFSMGFKLGVRSTRYIHESERTTRKPSISDERKEDAGEDEDDVPLSRISSRVSTTTDVPPPPRIAIQYLTPLPPQVTAAAAAAAGPGGLQISILSPSRTNTPTPAPNDKRPFSPLSGPSRPMTPSSITSQLRQAQTQGLNSVANSPRSETRFQNATPVSFSNTTQQILQEEGENAEEVFPPSPYITTTRKSDGTEGIVNLGISLQILPTATLRKVLENTGQSYLLDTEGEPKKKYKWEVAFDFQLNFIAFHEGLFNLGGLRVLILEDEVASASEGEGRIDGRVGREWISLGDISIV</sequence>
<evidence type="ECO:0000256" key="1">
    <source>
        <dbReference type="SAM" id="MobiDB-lite"/>
    </source>
</evidence>
<dbReference type="GeneID" id="30209234"/>
<evidence type="ECO:0000313" key="4">
    <source>
        <dbReference type="EMBL" id="OCF25025.1"/>
    </source>
</evidence>
<dbReference type="EMBL" id="CP144544">
    <property type="protein sequence ID" value="WVW83694.1"/>
    <property type="molecule type" value="Genomic_DNA"/>
</dbReference>
<dbReference type="PANTHER" id="PTHR13134:SF3">
    <property type="entry name" value="TRAFFICKING PROTEIN PARTICLE COMPLEX SUBUNIT 13"/>
    <property type="match status" value="1"/>
</dbReference>